<proteinExistence type="predicted"/>
<dbReference type="Pfam" id="PF13585">
    <property type="entry name" value="CHU_C"/>
    <property type="match status" value="1"/>
</dbReference>
<protein>
    <submittedName>
        <fullName evidence="2">Gliding motility-associated C-terminal domain-containing protein</fullName>
    </submittedName>
</protein>
<dbReference type="Gene3D" id="2.60.40.10">
    <property type="entry name" value="Immunoglobulins"/>
    <property type="match status" value="2"/>
</dbReference>
<dbReference type="InterPro" id="IPR026341">
    <property type="entry name" value="T9SS_type_B"/>
</dbReference>
<organism evidence="2 3">
    <name type="scientific">Lutibacter maritimus</name>
    <dbReference type="NCBI Taxonomy" id="593133"/>
    <lineage>
        <taxon>Bacteria</taxon>
        <taxon>Pseudomonadati</taxon>
        <taxon>Bacteroidota</taxon>
        <taxon>Flavobacteriia</taxon>
        <taxon>Flavobacteriales</taxon>
        <taxon>Flavobacteriaceae</taxon>
        <taxon>Lutibacter</taxon>
    </lineage>
</organism>
<evidence type="ECO:0000313" key="2">
    <source>
        <dbReference type="EMBL" id="SFS29805.1"/>
    </source>
</evidence>
<feature type="signal peptide" evidence="1">
    <location>
        <begin position="1"/>
        <end position="18"/>
    </location>
</feature>
<dbReference type="SUPFAM" id="SSF82171">
    <property type="entry name" value="DPP6 N-terminal domain-like"/>
    <property type="match status" value="1"/>
</dbReference>
<sequence length="1119" mass="123858">MKKLLFLFLLLISSTIFSQGEANFWYFGKNAGINFNSGNPVPITGKLNTNEGCSSFSDKNGNLLFYSDGITVWDKNSNVMPNGKNLKGDPSSTQSAIIVPHPGKNNIYYLFTVGANNYDMDGNLISATEGLQCYTIDMTANGGLGDVIGAPIDLSNGQNANWTEKITSVKGANCNSYWVISLVNNTFVTYKIDSTGLISTPIISTVNNYSQDPRGYLKVSPSGKKLASATFGAYGNFLLYSFDDATGKINNDGLQLISNVAADGHVYGVEFSPLSTKLYCSTYSSNTNRLYQFDLESSNIIASKKLINKQPGYRGALQLAPNGKIYATVPLDYNTGTNYLDAINSPEKLGLNCDYQEKALDLGSKSYAMQGLPPFISSILLPIEITDGITTENLNKTVAKRCLGESYKLASENISGNVIYKWIFKGNVISTNATLNINNLSASMAGVYYLEAETVDNCGFKIIYKGEVTIEVFAKPTMYKPANILQCDADGVNDGFYTIDFNTITSPQILSAQSASGFEVLYFNTQTDANLNQNQLSNLYTNKTAYGSETIYARIQNINSPLCYQITTFNLSIFETSYPPVNITNLSQCDSNNTGTEIDGFEIFNLTTKNSEILNGQDPTKFTIAYFSDAAYNNPITNPTSFKNTTINIQPIYIKITNKNNPNCSTTTSFNIEVNALPIINSNFTLKQCDEDGMADGYTDFNLNETNNYLSNNNLNLKITYHLTNNDAVLGTNAVIKAPFSNATQNKVFARIENSQGCFRIAQVNLLVSSTSFPKNYLKKVIQCDDDAISDGKNLFNLSLQSEEIKKLFPTGQNLQVSYYRNLKDAQLEQNIISVSQPYLNETPYNQTLYVRVESEDNGECFGLGPYLNLIVNPRPNFNIPETAIYCKNLPPITVATFNANGQYTYEWKNQNGQIISTLPSVQISEKGTYTVIATSNEGCESFKKILEVFESEIATITYNDIKIVDDSDNNSVTISTENLGIGDYEFAINNIGNFQPEPYFENVEPGIHTVYIKDNNNCGVAKIEVSVIGYPKFFTPNNDGINDTWKILGVSDKFYVNSNIYIFNRYGKLITQIDPKGEGWNGIFNGNYLPATDYWFSVELIDNNGEIRIRKGHFSLIR</sequence>
<dbReference type="OrthoDB" id="9765926at2"/>
<feature type="chain" id="PRO_5011590365" evidence="1">
    <location>
        <begin position="19"/>
        <end position="1119"/>
    </location>
</feature>
<keyword evidence="1" id="KW-0732">Signal</keyword>
<name>A0A1I6NPG6_9FLAO</name>
<dbReference type="AlphaFoldDB" id="A0A1I6NPG6"/>
<dbReference type="InterPro" id="IPR015943">
    <property type="entry name" value="WD40/YVTN_repeat-like_dom_sf"/>
</dbReference>
<dbReference type="NCBIfam" id="TIGR04131">
    <property type="entry name" value="Bac_Flav_CTERM"/>
    <property type="match status" value="1"/>
</dbReference>
<dbReference type="RefSeq" id="WP_090221787.1">
    <property type="nucleotide sequence ID" value="NZ_FOZP01000001.1"/>
</dbReference>
<dbReference type="InterPro" id="IPR013783">
    <property type="entry name" value="Ig-like_fold"/>
</dbReference>
<evidence type="ECO:0000256" key="1">
    <source>
        <dbReference type="SAM" id="SignalP"/>
    </source>
</evidence>
<accession>A0A1I6NPG6</accession>
<evidence type="ECO:0000313" key="3">
    <source>
        <dbReference type="Proteomes" id="UP000199312"/>
    </source>
</evidence>
<keyword evidence="3" id="KW-1185">Reference proteome</keyword>
<dbReference type="Gene3D" id="2.130.10.10">
    <property type="entry name" value="YVTN repeat-like/Quinoprotein amine dehydrogenase"/>
    <property type="match status" value="1"/>
</dbReference>
<dbReference type="Proteomes" id="UP000199312">
    <property type="component" value="Unassembled WGS sequence"/>
</dbReference>
<gene>
    <name evidence="2" type="ORF">SAMN04488006_0304</name>
</gene>
<reference evidence="3" key="1">
    <citation type="submission" date="2016-10" db="EMBL/GenBank/DDBJ databases">
        <authorList>
            <person name="Varghese N."/>
            <person name="Submissions S."/>
        </authorList>
    </citation>
    <scope>NUCLEOTIDE SEQUENCE [LARGE SCALE GENOMIC DNA]</scope>
    <source>
        <strain evidence="3">DSM 24450</strain>
    </source>
</reference>
<dbReference type="STRING" id="593133.SAMN04488006_0304"/>
<dbReference type="EMBL" id="FOZP01000001">
    <property type="protein sequence ID" value="SFS29805.1"/>
    <property type="molecule type" value="Genomic_DNA"/>
</dbReference>